<gene>
    <name evidence="1" type="ORF">B0H15DRAFT_806585</name>
</gene>
<dbReference type="EMBL" id="JARJCN010000108">
    <property type="protein sequence ID" value="KAJ7074928.1"/>
    <property type="molecule type" value="Genomic_DNA"/>
</dbReference>
<proteinExistence type="predicted"/>
<name>A0AAD6TNA0_9AGAR</name>
<reference evidence="1" key="1">
    <citation type="submission" date="2023-03" db="EMBL/GenBank/DDBJ databases">
        <title>Massive genome expansion in bonnet fungi (Mycena s.s.) driven by repeated elements and novel gene families across ecological guilds.</title>
        <authorList>
            <consortium name="Lawrence Berkeley National Laboratory"/>
            <person name="Harder C.B."/>
            <person name="Miyauchi S."/>
            <person name="Viragh M."/>
            <person name="Kuo A."/>
            <person name="Thoen E."/>
            <person name="Andreopoulos B."/>
            <person name="Lu D."/>
            <person name="Skrede I."/>
            <person name="Drula E."/>
            <person name="Henrissat B."/>
            <person name="Morin E."/>
            <person name="Kohler A."/>
            <person name="Barry K."/>
            <person name="LaButti K."/>
            <person name="Morin E."/>
            <person name="Salamov A."/>
            <person name="Lipzen A."/>
            <person name="Mereny Z."/>
            <person name="Hegedus B."/>
            <person name="Baldrian P."/>
            <person name="Stursova M."/>
            <person name="Weitz H."/>
            <person name="Taylor A."/>
            <person name="Grigoriev I.V."/>
            <person name="Nagy L.G."/>
            <person name="Martin F."/>
            <person name="Kauserud H."/>
        </authorList>
    </citation>
    <scope>NUCLEOTIDE SEQUENCE</scope>
    <source>
        <strain evidence="1">CBHHK173m</strain>
    </source>
</reference>
<organism evidence="1 2">
    <name type="scientific">Mycena belliarum</name>
    <dbReference type="NCBI Taxonomy" id="1033014"/>
    <lineage>
        <taxon>Eukaryota</taxon>
        <taxon>Fungi</taxon>
        <taxon>Dikarya</taxon>
        <taxon>Basidiomycota</taxon>
        <taxon>Agaricomycotina</taxon>
        <taxon>Agaricomycetes</taxon>
        <taxon>Agaricomycetidae</taxon>
        <taxon>Agaricales</taxon>
        <taxon>Marasmiineae</taxon>
        <taxon>Mycenaceae</taxon>
        <taxon>Mycena</taxon>
    </lineage>
</organism>
<evidence type="ECO:0000313" key="2">
    <source>
        <dbReference type="Proteomes" id="UP001222325"/>
    </source>
</evidence>
<accession>A0AAD6TNA0</accession>
<protein>
    <submittedName>
        <fullName evidence="1">Uncharacterized protein</fullName>
    </submittedName>
</protein>
<comment type="caution">
    <text evidence="1">The sequence shown here is derived from an EMBL/GenBank/DDBJ whole genome shotgun (WGS) entry which is preliminary data.</text>
</comment>
<sequence length="464" mass="49651">MVPSNRGFECKWQEQWKSHLGNAADKLRCSERGTCGAGSWWRNPEPHAQTGCAFAGGIARAARGMLCKARLGRILLVDKVATERAGLKTAGRGGGRDHTNRIGGSAFPQLPSLCMLDKAGREAMARRYGGGTRASGGLSGLHLTRVRGSQLRWATFRASLHSTTRTRGAGGDLRRQHILRRTSWDRGNITALKPAHDGLGAFLRQGHAAGCAQGWLCDDCAARWVGRRRCSWHTYTYWTMRRARREIDVFGRNLGQEGVTAVWKSERTGLELAAGHGNTEQEHVHLLPTGAARSGAGGVRGACRRWASATTIALRNVGLCCGLADEGERGSVHCDDCAGLTTVVYTGQTASAAKNRAVSMTRSRMRSVCHGATSRRGASSIPACKFVGGAAGASWGANGRGGLESGGRECTSVNHDGETRAMSYLLPSLHACLGSGLQKTRGAYVLLQEQLYFVAHASLSDVAR</sequence>
<dbReference type="AlphaFoldDB" id="A0AAD6TNA0"/>
<dbReference type="Proteomes" id="UP001222325">
    <property type="component" value="Unassembled WGS sequence"/>
</dbReference>
<evidence type="ECO:0000313" key="1">
    <source>
        <dbReference type="EMBL" id="KAJ7074928.1"/>
    </source>
</evidence>
<keyword evidence="2" id="KW-1185">Reference proteome</keyword>